<dbReference type="PANTHER" id="PTHR46796:SF6">
    <property type="entry name" value="ARAC SUBFAMILY"/>
    <property type="match status" value="1"/>
</dbReference>
<name>A0A371XC41_9HYPH</name>
<dbReference type="PANTHER" id="PTHR46796">
    <property type="entry name" value="HTH-TYPE TRANSCRIPTIONAL ACTIVATOR RHAS-RELATED"/>
    <property type="match status" value="1"/>
</dbReference>
<dbReference type="AlphaFoldDB" id="A0A371XC41"/>
<evidence type="ECO:0000256" key="2">
    <source>
        <dbReference type="ARBA" id="ARBA00023125"/>
    </source>
</evidence>
<accession>A0A371XC41</accession>
<feature type="domain" description="HTH araC/xylS-type" evidence="4">
    <location>
        <begin position="222"/>
        <end position="320"/>
    </location>
</feature>
<dbReference type="InterPro" id="IPR018060">
    <property type="entry name" value="HTH_AraC"/>
</dbReference>
<proteinExistence type="predicted"/>
<dbReference type="SMART" id="SM00342">
    <property type="entry name" value="HTH_ARAC"/>
    <property type="match status" value="1"/>
</dbReference>
<keyword evidence="6" id="KW-1185">Reference proteome</keyword>
<dbReference type="EMBL" id="QURN01000011">
    <property type="protein sequence ID" value="RFC66761.1"/>
    <property type="molecule type" value="Genomic_DNA"/>
</dbReference>
<evidence type="ECO:0000313" key="5">
    <source>
        <dbReference type="EMBL" id="RFC66761.1"/>
    </source>
</evidence>
<keyword evidence="3" id="KW-0804">Transcription</keyword>
<dbReference type="GO" id="GO:0043565">
    <property type="term" value="F:sequence-specific DNA binding"/>
    <property type="evidence" value="ECO:0007669"/>
    <property type="project" value="InterPro"/>
</dbReference>
<evidence type="ECO:0000259" key="4">
    <source>
        <dbReference type="PROSITE" id="PS01124"/>
    </source>
</evidence>
<comment type="caution">
    <text evidence="5">The sequence shown here is derived from an EMBL/GenBank/DDBJ whole genome shotgun (WGS) entry which is preliminary data.</text>
</comment>
<evidence type="ECO:0000256" key="1">
    <source>
        <dbReference type="ARBA" id="ARBA00023015"/>
    </source>
</evidence>
<dbReference type="Gene3D" id="1.10.10.60">
    <property type="entry name" value="Homeodomain-like"/>
    <property type="match status" value="1"/>
</dbReference>
<dbReference type="GO" id="GO:0003700">
    <property type="term" value="F:DNA-binding transcription factor activity"/>
    <property type="evidence" value="ECO:0007669"/>
    <property type="project" value="InterPro"/>
</dbReference>
<dbReference type="Proteomes" id="UP000262379">
    <property type="component" value="Unassembled WGS sequence"/>
</dbReference>
<organism evidence="5 6">
    <name type="scientific">Mesorhizobium denitrificans</name>
    <dbReference type="NCBI Taxonomy" id="2294114"/>
    <lineage>
        <taxon>Bacteria</taxon>
        <taxon>Pseudomonadati</taxon>
        <taxon>Pseudomonadota</taxon>
        <taxon>Alphaproteobacteria</taxon>
        <taxon>Hyphomicrobiales</taxon>
        <taxon>Phyllobacteriaceae</taxon>
        <taxon>Mesorhizobium</taxon>
    </lineage>
</organism>
<dbReference type="RefSeq" id="WP_116624652.1">
    <property type="nucleotide sequence ID" value="NZ_QURN01000011.1"/>
</dbReference>
<gene>
    <name evidence="5" type="ORF">DY251_14585</name>
</gene>
<keyword evidence="1" id="KW-0805">Transcription regulation</keyword>
<reference evidence="6" key="1">
    <citation type="submission" date="2018-08" db="EMBL/GenBank/DDBJ databases">
        <authorList>
            <person name="Im W.T."/>
        </authorList>
    </citation>
    <scope>NUCLEOTIDE SEQUENCE [LARGE SCALE GENOMIC DNA]</scope>
    <source>
        <strain evidence="6">LA-28</strain>
    </source>
</reference>
<sequence length="342" mass="37410">MAAARDSEREEMEEVRDEIFVGADCAKCDFASDALCSIFAVSGSAMEDRGRQMTNGSASSDAQSYKVGGLIFSVIPSGSKISDDARGRGAAAVHEWVLVYQKASLTDRACAECAKPAIRFQFASDLKSDWNLGGDMMIVHFPRTTFKGLETHIEAICAGTAEFAASELLSAYLETLWNCLAKMSDSEQSIVEAVTNKLVRACIIRVEDSIASASAASRNRLECAKQYIDERITQPSLTVESIQSWLGISRRQLYSLFESYGGVARYIMSQRLKRCHVAINDPTDQRPIGRIAEHYGIDPTRVTNLFRQEFGYGPDQVRSGVQYGQPSGIVAGQDAEPVVRAA</sequence>
<dbReference type="InterPro" id="IPR050204">
    <property type="entry name" value="AraC_XylS_family_regulators"/>
</dbReference>
<keyword evidence="2" id="KW-0238">DNA-binding</keyword>
<evidence type="ECO:0000256" key="3">
    <source>
        <dbReference type="ARBA" id="ARBA00023163"/>
    </source>
</evidence>
<dbReference type="PROSITE" id="PS01124">
    <property type="entry name" value="HTH_ARAC_FAMILY_2"/>
    <property type="match status" value="1"/>
</dbReference>
<evidence type="ECO:0000313" key="6">
    <source>
        <dbReference type="Proteomes" id="UP000262379"/>
    </source>
</evidence>
<protein>
    <recommendedName>
        <fullName evidence="4">HTH araC/xylS-type domain-containing protein</fullName>
    </recommendedName>
</protein>